<dbReference type="GO" id="GO:0008422">
    <property type="term" value="F:beta-glucosidase activity"/>
    <property type="evidence" value="ECO:0007669"/>
    <property type="project" value="UniProtKB-ARBA"/>
</dbReference>
<sequence>MQTIQERASELVRKMTLEEKAAQLSSAWLEINEDGTFSVKETSFSDTRPQQLKESVLGIGIGQITRPYGTQAKNPRSIAKGINEIQRYLVQNTRLGIPAMLHEECLTGAMVVGSTIFPASLNTASTWDIDLMERIGRAIGKELSSLGVHQGLAPVLDVARDARWGRTEETFGEDPYLVGNMGIAYVNGLQGTDCSPIATLKHFLGHSFSEGGRNHAPVHMGERELLNTFALPFEMVVKGANAGSVMPAYHDIDGQPCSSSHHLLSDILRKQWGFKGIVVADYEAPAQLLNDHKVAADLAQAAAMAVQAGMDLELPSGTTFKQGLVQAVNKGYLAIEDLDAAVLRVLHEKFRLGLFENPYIDSEGILLNSKESHSLAVEAATKSLVLLKNDGLLPLHPKGKIAVIGPLANHPKAMYNGYSAPIHLQGSKGSENTIPKNAKTIKSAIEEAAPEATILYEPGCMLYENKIERAVFFPGDVIEDDSKPKAELSTNTSRIEKAVEVALQADTVVLVVGDMVGLFQTGTVGEGSDVSSLTLPGVQQQLLEAILETGKPVVVVLVSGRPYDLQFANEKASSILATWLCGEGGGEAIANVLFAKANPSGKTPLSFPRCAGSLPYAYNHTPKAGGFPRQREYGALFPFGFGLSYTQFSYENCMVDRQEITTQGEVRISATIANTGMVAGDEIVQLYIHDAVASIVRPVKELKGFARISLQPGEKSEVTFVLPSDMLSFVVDGIQRIVEPGTFEIMIGKSCEEIVWRQEIFVTGTVRTLEKDWKFKTPILVKRL</sequence>
<dbReference type="InterPro" id="IPR051915">
    <property type="entry name" value="Cellulose_Degrad_GH3"/>
</dbReference>
<dbReference type="Gene3D" id="2.60.40.10">
    <property type="entry name" value="Immunoglobulins"/>
    <property type="match status" value="1"/>
</dbReference>
<dbReference type="OrthoDB" id="9805821at2"/>
<dbReference type="EMBL" id="CP003155">
    <property type="protein sequence ID" value="AEV28096.1"/>
    <property type="molecule type" value="Genomic_DNA"/>
</dbReference>
<dbReference type="eggNOG" id="COG1472">
    <property type="taxonomic scope" value="Bacteria"/>
</dbReference>
<dbReference type="Gene3D" id="3.40.50.1700">
    <property type="entry name" value="Glycoside hydrolase family 3 C-terminal domain"/>
    <property type="match status" value="1"/>
</dbReference>
<dbReference type="RefSeq" id="WP_014268945.1">
    <property type="nucleotide sequence ID" value="NC_016633.1"/>
</dbReference>
<dbReference type="PRINTS" id="PR00133">
    <property type="entry name" value="GLHYDRLASE3"/>
</dbReference>
<dbReference type="InterPro" id="IPR002772">
    <property type="entry name" value="Glyco_hydro_3_C"/>
</dbReference>
<dbReference type="Proteomes" id="UP000005632">
    <property type="component" value="Chromosome"/>
</dbReference>
<dbReference type="GO" id="GO:0009251">
    <property type="term" value="P:glucan catabolic process"/>
    <property type="evidence" value="ECO:0007669"/>
    <property type="project" value="TreeGrafter"/>
</dbReference>
<dbReference type="PANTHER" id="PTHR30620:SF123">
    <property type="entry name" value="BETA-XYLOSIDASE"/>
    <property type="match status" value="1"/>
</dbReference>
<dbReference type="Pfam" id="PF01915">
    <property type="entry name" value="Glyco_hydro_3_C"/>
    <property type="match status" value="1"/>
</dbReference>
<dbReference type="FunFam" id="2.60.40.10:FF:000495">
    <property type="entry name" value="Periplasmic beta-glucosidase"/>
    <property type="match status" value="1"/>
</dbReference>
<dbReference type="InterPro" id="IPR026891">
    <property type="entry name" value="Fn3-like"/>
</dbReference>
<dbReference type="InterPro" id="IPR001764">
    <property type="entry name" value="Glyco_hydro_3_N"/>
</dbReference>
<evidence type="ECO:0000256" key="2">
    <source>
        <dbReference type="ARBA" id="ARBA00022801"/>
    </source>
</evidence>
<dbReference type="InterPro" id="IPR036881">
    <property type="entry name" value="Glyco_hydro_3_C_sf"/>
</dbReference>
<evidence type="ECO:0000313" key="4">
    <source>
        <dbReference type="EMBL" id="AEV28096.1"/>
    </source>
</evidence>
<dbReference type="SUPFAM" id="SSF52279">
    <property type="entry name" value="Beta-D-glucan exohydrolase, C-terminal domain"/>
    <property type="match status" value="1"/>
</dbReference>
<gene>
    <name evidence="4" type="ordered locus">SpiGrapes_0233</name>
</gene>
<reference evidence="4 5" key="1">
    <citation type="submission" date="2011-11" db="EMBL/GenBank/DDBJ databases">
        <title>Complete sequence of Spirochaeta sp. grapes.</title>
        <authorList>
            <consortium name="US DOE Joint Genome Institute"/>
            <person name="Lucas S."/>
            <person name="Han J."/>
            <person name="Lapidus A."/>
            <person name="Cheng J.-F."/>
            <person name="Goodwin L."/>
            <person name="Pitluck S."/>
            <person name="Peters L."/>
            <person name="Ovchinnikova G."/>
            <person name="Munk A.C."/>
            <person name="Detter J.C."/>
            <person name="Han C."/>
            <person name="Tapia R."/>
            <person name="Land M."/>
            <person name="Hauser L."/>
            <person name="Kyrpides N."/>
            <person name="Ivanova N."/>
            <person name="Pagani I."/>
            <person name="Ritalahtilisa K."/>
            <person name="Loeffler F."/>
            <person name="Woyke T."/>
        </authorList>
    </citation>
    <scope>NUCLEOTIDE SEQUENCE [LARGE SCALE GENOMIC DNA]</scope>
    <source>
        <strain evidence="5">ATCC BAA-1885 / DSM 22778 / Grapes</strain>
    </source>
</reference>
<feature type="domain" description="Fibronectin type III-like" evidence="3">
    <location>
        <begin position="682"/>
        <end position="751"/>
    </location>
</feature>
<dbReference type="InterPro" id="IPR036962">
    <property type="entry name" value="Glyco_hydro_3_N_sf"/>
</dbReference>
<proteinExistence type="inferred from homology"/>
<name>G8QUC6_SPHPG</name>
<dbReference type="Pfam" id="PF00933">
    <property type="entry name" value="Glyco_hydro_3"/>
    <property type="match status" value="1"/>
</dbReference>
<dbReference type="InterPro" id="IPR013783">
    <property type="entry name" value="Ig-like_fold"/>
</dbReference>
<dbReference type="InterPro" id="IPR017853">
    <property type="entry name" value="GH"/>
</dbReference>
<dbReference type="Pfam" id="PF14310">
    <property type="entry name" value="Fn3-like"/>
    <property type="match status" value="1"/>
</dbReference>
<keyword evidence="5" id="KW-1185">Reference proteome</keyword>
<dbReference type="Gene3D" id="3.20.20.300">
    <property type="entry name" value="Glycoside hydrolase, family 3, N-terminal domain"/>
    <property type="match status" value="1"/>
</dbReference>
<dbReference type="KEGG" id="sgp:SpiGrapes_0233"/>
<dbReference type="HOGENOM" id="CLU_004542_5_1_12"/>
<dbReference type="STRING" id="158190.SpiGrapes_0233"/>
<evidence type="ECO:0000313" key="5">
    <source>
        <dbReference type="Proteomes" id="UP000005632"/>
    </source>
</evidence>
<dbReference type="PANTHER" id="PTHR30620">
    <property type="entry name" value="PERIPLASMIC BETA-GLUCOSIDASE-RELATED"/>
    <property type="match status" value="1"/>
</dbReference>
<comment type="similarity">
    <text evidence="1">Belongs to the glycosyl hydrolase 3 family.</text>
</comment>
<dbReference type="SUPFAM" id="SSF51445">
    <property type="entry name" value="(Trans)glycosidases"/>
    <property type="match status" value="1"/>
</dbReference>
<protein>
    <submittedName>
        <fullName evidence="4">Beta-glucosidase-like glycosyl hydrolase</fullName>
    </submittedName>
</protein>
<evidence type="ECO:0000256" key="1">
    <source>
        <dbReference type="ARBA" id="ARBA00005336"/>
    </source>
</evidence>
<accession>G8QUC6</accession>
<organism evidence="4 5">
    <name type="scientific">Sphaerochaeta pleomorpha (strain ATCC BAA-1885 / DSM 22778 / Grapes)</name>
    <dbReference type="NCBI Taxonomy" id="158190"/>
    <lineage>
        <taxon>Bacteria</taxon>
        <taxon>Pseudomonadati</taxon>
        <taxon>Spirochaetota</taxon>
        <taxon>Spirochaetia</taxon>
        <taxon>Spirochaetales</taxon>
        <taxon>Sphaerochaetaceae</taxon>
        <taxon>Sphaerochaeta</taxon>
    </lineage>
</organism>
<dbReference type="AlphaFoldDB" id="G8QUC6"/>
<evidence type="ECO:0000259" key="3">
    <source>
        <dbReference type="SMART" id="SM01217"/>
    </source>
</evidence>
<keyword evidence="2 4" id="KW-0378">Hydrolase</keyword>
<dbReference type="SMART" id="SM01217">
    <property type="entry name" value="Fn3_like"/>
    <property type="match status" value="1"/>
</dbReference>